<keyword evidence="2" id="KW-1185">Reference proteome</keyword>
<dbReference type="Proteomes" id="UP000008068">
    <property type="component" value="Unassembled WGS sequence"/>
</dbReference>
<dbReference type="EMBL" id="GL379885">
    <property type="protein sequence ID" value="EGT60498.1"/>
    <property type="molecule type" value="Genomic_DNA"/>
</dbReference>
<organism evidence="2">
    <name type="scientific">Caenorhabditis brenneri</name>
    <name type="common">Nematode worm</name>
    <dbReference type="NCBI Taxonomy" id="135651"/>
    <lineage>
        <taxon>Eukaryota</taxon>
        <taxon>Metazoa</taxon>
        <taxon>Ecdysozoa</taxon>
        <taxon>Nematoda</taxon>
        <taxon>Chromadorea</taxon>
        <taxon>Rhabditida</taxon>
        <taxon>Rhabditina</taxon>
        <taxon>Rhabditomorpha</taxon>
        <taxon>Rhabditoidea</taxon>
        <taxon>Rhabditidae</taxon>
        <taxon>Peloderinae</taxon>
        <taxon>Caenorhabditis</taxon>
    </lineage>
</organism>
<reference evidence="2" key="1">
    <citation type="submission" date="2011-07" db="EMBL/GenBank/DDBJ databases">
        <authorList>
            <consortium name="Caenorhabditis brenneri Sequencing and Analysis Consortium"/>
            <person name="Wilson R.K."/>
        </authorList>
    </citation>
    <scope>NUCLEOTIDE SEQUENCE [LARGE SCALE GENOMIC DNA]</scope>
    <source>
        <strain evidence="2">PB2801</strain>
    </source>
</reference>
<name>G0NHH1_CAEBE</name>
<accession>G0NHH1</accession>
<protein>
    <submittedName>
        <fullName evidence="1">Uncharacterized protein</fullName>
    </submittedName>
</protein>
<evidence type="ECO:0000313" key="2">
    <source>
        <dbReference type="Proteomes" id="UP000008068"/>
    </source>
</evidence>
<dbReference type="AlphaFoldDB" id="G0NHH1"/>
<proteinExistence type="predicted"/>
<dbReference type="InParanoid" id="G0NHH1"/>
<dbReference type="HOGENOM" id="CLU_3242642_0_0_1"/>
<gene>
    <name evidence="1" type="ORF">CAEBREN_04995</name>
</gene>
<sequence length="43" mass="4904">MRSSTLTKIGGLDIQRKDGTIGTVYMFENKFDFGVDPIKVFNY</sequence>
<evidence type="ECO:0000313" key="1">
    <source>
        <dbReference type="EMBL" id="EGT60498.1"/>
    </source>
</evidence>